<gene>
    <name evidence="3" type="ORF">CPB83DRAFT_756796</name>
</gene>
<dbReference type="OrthoDB" id="3229610at2759"/>
<feature type="transmembrane region" description="Helical" evidence="2">
    <location>
        <begin position="239"/>
        <end position="258"/>
    </location>
</feature>
<dbReference type="PANTHER" id="PTHR33048">
    <property type="entry name" value="PTH11-LIKE INTEGRAL MEMBRANE PROTEIN (AFU_ORTHOLOGUE AFUA_5G11245)"/>
    <property type="match status" value="1"/>
</dbReference>
<feature type="transmembrane region" description="Helical" evidence="2">
    <location>
        <begin position="199"/>
        <end position="219"/>
    </location>
</feature>
<dbReference type="AlphaFoldDB" id="A0A9P6ERY2"/>
<keyword evidence="2" id="KW-0472">Membrane</keyword>
<feature type="transmembrane region" description="Helical" evidence="2">
    <location>
        <begin position="76"/>
        <end position="93"/>
    </location>
</feature>
<evidence type="ECO:0000256" key="2">
    <source>
        <dbReference type="SAM" id="Phobius"/>
    </source>
</evidence>
<name>A0A9P6ERY2_9AGAR</name>
<accession>A0A9P6ERY2</accession>
<feature type="transmembrane region" description="Helical" evidence="2">
    <location>
        <begin position="155"/>
        <end position="178"/>
    </location>
</feature>
<proteinExistence type="predicted"/>
<organism evidence="3 4">
    <name type="scientific">Crepidotus variabilis</name>
    <dbReference type="NCBI Taxonomy" id="179855"/>
    <lineage>
        <taxon>Eukaryota</taxon>
        <taxon>Fungi</taxon>
        <taxon>Dikarya</taxon>
        <taxon>Basidiomycota</taxon>
        <taxon>Agaricomycotina</taxon>
        <taxon>Agaricomycetes</taxon>
        <taxon>Agaricomycetidae</taxon>
        <taxon>Agaricales</taxon>
        <taxon>Agaricineae</taxon>
        <taxon>Crepidotaceae</taxon>
        <taxon>Crepidotus</taxon>
    </lineage>
</organism>
<keyword evidence="2" id="KW-1133">Transmembrane helix</keyword>
<evidence type="ECO:0000256" key="1">
    <source>
        <dbReference type="SAM" id="MobiDB-lite"/>
    </source>
</evidence>
<dbReference type="EMBL" id="MU157827">
    <property type="protein sequence ID" value="KAF9534067.1"/>
    <property type="molecule type" value="Genomic_DNA"/>
</dbReference>
<keyword evidence="4" id="KW-1185">Reference proteome</keyword>
<dbReference type="InterPro" id="IPR052337">
    <property type="entry name" value="SAT4-like"/>
</dbReference>
<comment type="caution">
    <text evidence="3">The sequence shown here is derived from an EMBL/GenBank/DDBJ whole genome shotgun (WGS) entry which is preliminary data.</text>
</comment>
<feature type="transmembrane region" description="Helical" evidence="2">
    <location>
        <begin position="45"/>
        <end position="64"/>
    </location>
</feature>
<feature type="region of interest" description="Disordered" evidence="1">
    <location>
        <begin position="265"/>
        <end position="286"/>
    </location>
</feature>
<dbReference type="PANTHER" id="PTHR33048:SF47">
    <property type="entry name" value="INTEGRAL MEMBRANE PROTEIN-RELATED"/>
    <property type="match status" value="1"/>
</dbReference>
<sequence length="332" mass="37584">MPLNDANSTIPPSHIGLIVGYIVVFLSTIYRLCHRWNRHQLWWDDFWASVAFFCAILLCCLLVMGDTNPHTNIRYSSFLAWIIFPLNSTTIWSSRLSIGTTVVRILPRSRYRTISIVVNWLFCVMWLATVIQKIFVCGIPPPAVPKHCKFARTTAILGFTLNFLGSMWLVGWPAFIFVSPKNKRMHVEKIKLLPAHHRLLVACFSTSMVLLVADVYHGFYFFYPGSGRMGGITGHLECMISLFICNVLVLVAAVYRLLNKPKPHTPRRRRLHPNQKPISIPGGDVEKDRSSIKFACQDTDCAILGPKINKDEQQIDTSQVEGVSLSIKQAAL</sequence>
<feature type="transmembrane region" description="Helical" evidence="2">
    <location>
        <begin position="114"/>
        <end position="135"/>
    </location>
</feature>
<protein>
    <submittedName>
        <fullName evidence="3">Uncharacterized protein</fullName>
    </submittedName>
</protein>
<feature type="transmembrane region" description="Helical" evidence="2">
    <location>
        <begin position="12"/>
        <end position="33"/>
    </location>
</feature>
<evidence type="ECO:0000313" key="3">
    <source>
        <dbReference type="EMBL" id="KAF9534067.1"/>
    </source>
</evidence>
<evidence type="ECO:0000313" key="4">
    <source>
        <dbReference type="Proteomes" id="UP000807306"/>
    </source>
</evidence>
<dbReference type="Proteomes" id="UP000807306">
    <property type="component" value="Unassembled WGS sequence"/>
</dbReference>
<keyword evidence="2" id="KW-0812">Transmembrane</keyword>
<reference evidence="3" key="1">
    <citation type="submission" date="2020-11" db="EMBL/GenBank/DDBJ databases">
        <authorList>
            <consortium name="DOE Joint Genome Institute"/>
            <person name="Ahrendt S."/>
            <person name="Riley R."/>
            <person name="Andreopoulos W."/>
            <person name="Labutti K."/>
            <person name="Pangilinan J."/>
            <person name="Ruiz-Duenas F.J."/>
            <person name="Barrasa J.M."/>
            <person name="Sanchez-Garcia M."/>
            <person name="Camarero S."/>
            <person name="Miyauchi S."/>
            <person name="Serrano A."/>
            <person name="Linde D."/>
            <person name="Babiker R."/>
            <person name="Drula E."/>
            <person name="Ayuso-Fernandez I."/>
            <person name="Pacheco R."/>
            <person name="Padilla G."/>
            <person name="Ferreira P."/>
            <person name="Barriuso J."/>
            <person name="Kellner H."/>
            <person name="Castanera R."/>
            <person name="Alfaro M."/>
            <person name="Ramirez L."/>
            <person name="Pisabarro A.G."/>
            <person name="Kuo A."/>
            <person name="Tritt A."/>
            <person name="Lipzen A."/>
            <person name="He G."/>
            <person name="Yan M."/>
            <person name="Ng V."/>
            <person name="Cullen D."/>
            <person name="Martin F."/>
            <person name="Rosso M.-N."/>
            <person name="Henrissat B."/>
            <person name="Hibbett D."/>
            <person name="Martinez A.T."/>
            <person name="Grigoriev I.V."/>
        </authorList>
    </citation>
    <scope>NUCLEOTIDE SEQUENCE</scope>
    <source>
        <strain evidence="3">CBS 506.95</strain>
    </source>
</reference>